<dbReference type="OrthoDB" id="9800524at2"/>
<evidence type="ECO:0000256" key="5">
    <source>
        <dbReference type="ARBA" id="ARBA00022801"/>
    </source>
</evidence>
<dbReference type="InterPro" id="IPR002716">
    <property type="entry name" value="PIN_dom"/>
</dbReference>
<comment type="caution">
    <text evidence="9">The sequence shown here is derived from an EMBL/GenBank/DDBJ whole genome shotgun (WGS) entry which is preliminary data.</text>
</comment>
<dbReference type="GO" id="GO:0046872">
    <property type="term" value="F:metal ion binding"/>
    <property type="evidence" value="ECO:0007669"/>
    <property type="project" value="UniProtKB-KW"/>
</dbReference>
<evidence type="ECO:0000259" key="8">
    <source>
        <dbReference type="Pfam" id="PF01850"/>
    </source>
</evidence>
<evidence type="ECO:0000256" key="1">
    <source>
        <dbReference type="ARBA" id="ARBA00001946"/>
    </source>
</evidence>
<protein>
    <submittedName>
        <fullName evidence="9">DNA-binding protein</fullName>
    </submittedName>
</protein>
<evidence type="ECO:0000256" key="6">
    <source>
        <dbReference type="ARBA" id="ARBA00022842"/>
    </source>
</evidence>
<proteinExistence type="inferred from homology"/>
<keyword evidence="6" id="KW-0460">Magnesium</keyword>
<evidence type="ECO:0000313" key="10">
    <source>
        <dbReference type="Proteomes" id="UP000053176"/>
    </source>
</evidence>
<keyword evidence="2" id="KW-1277">Toxin-antitoxin system</keyword>
<dbReference type="GO" id="GO:0003677">
    <property type="term" value="F:DNA binding"/>
    <property type="evidence" value="ECO:0007669"/>
    <property type="project" value="UniProtKB-KW"/>
</dbReference>
<evidence type="ECO:0000313" key="9">
    <source>
        <dbReference type="EMBL" id="KUM24138.1"/>
    </source>
</evidence>
<comment type="similarity">
    <text evidence="7">Belongs to the PINc/VapC protein family.</text>
</comment>
<name>A0A124GFM8_RHILI</name>
<keyword evidence="9" id="KW-0238">DNA-binding</keyword>
<gene>
    <name evidence="9" type="ORF">AU467_06835</name>
</gene>
<evidence type="ECO:0000256" key="2">
    <source>
        <dbReference type="ARBA" id="ARBA00022649"/>
    </source>
</evidence>
<dbReference type="Gene3D" id="3.40.50.1010">
    <property type="entry name" value="5'-nuclease"/>
    <property type="match status" value="1"/>
</dbReference>
<dbReference type="GO" id="GO:0004518">
    <property type="term" value="F:nuclease activity"/>
    <property type="evidence" value="ECO:0007669"/>
    <property type="project" value="UniProtKB-KW"/>
</dbReference>
<dbReference type="InterPro" id="IPR050556">
    <property type="entry name" value="Type_II_TA_system_RNase"/>
</dbReference>
<dbReference type="AlphaFoldDB" id="A0A124GFM8"/>
<dbReference type="Pfam" id="PF01850">
    <property type="entry name" value="PIN"/>
    <property type="match status" value="1"/>
</dbReference>
<sequence length="134" mass="14754">MTLVDTNVLLDLVTDDPKWADWSLSQLEAASLDGPLLINDAVYAELAVRYERIEHLEAFVGGAGLEMTSMPRAALFLAGKVFALYRRAGGSRTGVLPDFFIGAHAAVAQLPLLTRDVRRYRTYFPSLKLIAPTM</sequence>
<evidence type="ECO:0000256" key="7">
    <source>
        <dbReference type="ARBA" id="ARBA00038093"/>
    </source>
</evidence>
<evidence type="ECO:0000256" key="4">
    <source>
        <dbReference type="ARBA" id="ARBA00022723"/>
    </source>
</evidence>
<keyword evidence="5" id="KW-0378">Hydrolase</keyword>
<reference evidence="9 10" key="1">
    <citation type="submission" date="2015-12" db="EMBL/GenBank/DDBJ databases">
        <title>Draft genome sequence of Mesorhizobium sp. UFLA 01-765, a multitolerant efficient symbiont and plant-growth promoting strain isolated from Zn-mining soil using Leucaena leucocephala as a trap plant.</title>
        <authorList>
            <person name="Rangel W.M."/>
            <person name="Thijs S."/>
            <person name="Longatti S.M."/>
            <person name="Moreira F.M."/>
            <person name="Weyens N."/>
            <person name="Vangronsveld J."/>
            <person name="Van Hamme J.D."/>
            <person name="Bottos E.M."/>
            <person name="Rineau F."/>
        </authorList>
    </citation>
    <scope>NUCLEOTIDE SEQUENCE [LARGE SCALE GENOMIC DNA]</scope>
    <source>
        <strain evidence="9 10">UFLA 01-765</strain>
    </source>
</reference>
<keyword evidence="4" id="KW-0479">Metal-binding</keyword>
<dbReference type="SUPFAM" id="SSF88723">
    <property type="entry name" value="PIN domain-like"/>
    <property type="match status" value="1"/>
</dbReference>
<keyword evidence="3" id="KW-0540">Nuclease</keyword>
<comment type="cofactor">
    <cofactor evidence="1">
        <name>Mg(2+)</name>
        <dbReference type="ChEBI" id="CHEBI:18420"/>
    </cofactor>
</comment>
<dbReference type="Proteomes" id="UP000053176">
    <property type="component" value="Unassembled WGS sequence"/>
</dbReference>
<organism evidence="9 10">
    <name type="scientific">Rhizobium loti</name>
    <name type="common">Mesorhizobium loti</name>
    <dbReference type="NCBI Taxonomy" id="381"/>
    <lineage>
        <taxon>Bacteria</taxon>
        <taxon>Pseudomonadati</taxon>
        <taxon>Pseudomonadota</taxon>
        <taxon>Alphaproteobacteria</taxon>
        <taxon>Hyphomicrobiales</taxon>
        <taxon>Phyllobacteriaceae</taxon>
        <taxon>Mesorhizobium</taxon>
    </lineage>
</organism>
<dbReference type="GO" id="GO:0016787">
    <property type="term" value="F:hydrolase activity"/>
    <property type="evidence" value="ECO:0007669"/>
    <property type="project" value="UniProtKB-KW"/>
</dbReference>
<dbReference type="PANTHER" id="PTHR33653:SF1">
    <property type="entry name" value="RIBONUCLEASE VAPC2"/>
    <property type="match status" value="1"/>
</dbReference>
<evidence type="ECO:0000256" key="3">
    <source>
        <dbReference type="ARBA" id="ARBA00022722"/>
    </source>
</evidence>
<dbReference type="EMBL" id="LPWA01000142">
    <property type="protein sequence ID" value="KUM24138.1"/>
    <property type="molecule type" value="Genomic_DNA"/>
</dbReference>
<dbReference type="InterPro" id="IPR029060">
    <property type="entry name" value="PIN-like_dom_sf"/>
</dbReference>
<accession>A0A124GFM8</accession>
<dbReference type="PANTHER" id="PTHR33653">
    <property type="entry name" value="RIBONUCLEASE VAPC2"/>
    <property type="match status" value="1"/>
</dbReference>
<feature type="domain" description="PIN" evidence="8">
    <location>
        <begin position="3"/>
        <end position="123"/>
    </location>
</feature>